<evidence type="ECO:0000256" key="9">
    <source>
        <dbReference type="ARBA" id="ARBA00023316"/>
    </source>
</evidence>
<keyword evidence="8" id="KW-0119">Carbohydrate metabolism</keyword>
<keyword evidence="10" id="KW-0624">Polysaccharide degradation</keyword>
<protein>
    <recommendedName>
        <fullName evidence="3">glucan endo-1,3-beta-D-glucosidase</fullName>
        <ecNumber evidence="3">3.2.1.39</ecNumber>
    </recommendedName>
    <alternativeName>
        <fullName evidence="13">Endo-1,3-beta-glucanase btgC</fullName>
    </alternativeName>
    <alternativeName>
        <fullName evidence="12">Laminarinase btgC</fullName>
    </alternativeName>
</protein>
<evidence type="ECO:0000256" key="15">
    <source>
        <dbReference type="SAM" id="Phobius"/>
    </source>
</evidence>
<reference evidence="17 18" key="1">
    <citation type="submission" date="2012-04" db="EMBL/GenBank/DDBJ databases">
        <title>The Genome Sequence of Saprolegnia declina VS20.</title>
        <authorList>
            <consortium name="The Broad Institute Genome Sequencing Platform"/>
            <person name="Russ C."/>
            <person name="Nusbaum C."/>
            <person name="Tyler B."/>
            <person name="van West P."/>
            <person name="Dieguez-Uribeondo J."/>
            <person name="de Bruijn I."/>
            <person name="Tripathy S."/>
            <person name="Jiang R."/>
            <person name="Young S.K."/>
            <person name="Zeng Q."/>
            <person name="Gargeya S."/>
            <person name="Fitzgerald M."/>
            <person name="Haas B."/>
            <person name="Abouelleil A."/>
            <person name="Alvarado L."/>
            <person name="Arachchi H.M."/>
            <person name="Berlin A."/>
            <person name="Chapman S.B."/>
            <person name="Goldberg J."/>
            <person name="Griggs A."/>
            <person name="Gujja S."/>
            <person name="Hansen M."/>
            <person name="Howarth C."/>
            <person name="Imamovic A."/>
            <person name="Larimer J."/>
            <person name="McCowen C."/>
            <person name="Montmayeur A."/>
            <person name="Murphy C."/>
            <person name="Neiman D."/>
            <person name="Pearson M."/>
            <person name="Priest M."/>
            <person name="Roberts A."/>
            <person name="Saif S."/>
            <person name="Shea T."/>
            <person name="Sisk P."/>
            <person name="Sykes S."/>
            <person name="Wortman J."/>
            <person name="Nusbaum C."/>
            <person name="Birren B."/>
        </authorList>
    </citation>
    <scope>NUCLEOTIDE SEQUENCE [LARGE SCALE GENOMIC DNA]</scope>
    <source>
        <strain evidence="17 18">VS20</strain>
    </source>
</reference>
<evidence type="ECO:0000256" key="13">
    <source>
        <dbReference type="ARBA" id="ARBA00043078"/>
    </source>
</evidence>
<dbReference type="GO" id="GO:0042973">
    <property type="term" value="F:glucan endo-1,3-beta-D-glucosidase activity"/>
    <property type="evidence" value="ECO:0007669"/>
    <property type="project" value="UniProtKB-EC"/>
</dbReference>
<dbReference type="GO" id="GO:0005886">
    <property type="term" value="C:plasma membrane"/>
    <property type="evidence" value="ECO:0007669"/>
    <property type="project" value="UniProtKB-SubCell"/>
</dbReference>
<feature type="transmembrane region" description="Helical" evidence="15">
    <location>
        <begin position="305"/>
        <end position="326"/>
    </location>
</feature>
<dbReference type="RefSeq" id="XP_008612128.1">
    <property type="nucleotide sequence ID" value="XM_008613906.1"/>
</dbReference>
<keyword evidence="9" id="KW-0961">Cell wall biogenesis/degradation</keyword>
<proteinExistence type="predicted"/>
<dbReference type="VEuPathDB" id="FungiDB:SDRG_08038"/>
<evidence type="ECO:0000256" key="10">
    <source>
        <dbReference type="ARBA" id="ARBA00023326"/>
    </source>
</evidence>
<evidence type="ECO:0000256" key="11">
    <source>
        <dbReference type="ARBA" id="ARBA00037649"/>
    </source>
</evidence>
<dbReference type="InParanoid" id="T0QHN4"/>
<comment type="subcellular location">
    <subcellularLocation>
        <location evidence="2">Cell membrane</location>
    </subcellularLocation>
</comment>
<evidence type="ECO:0000256" key="3">
    <source>
        <dbReference type="ARBA" id="ARBA00012780"/>
    </source>
</evidence>
<keyword evidence="15" id="KW-1133">Transmembrane helix</keyword>
<evidence type="ECO:0000256" key="4">
    <source>
        <dbReference type="ARBA" id="ARBA00022475"/>
    </source>
</evidence>
<keyword evidence="18" id="KW-1185">Reference proteome</keyword>
<evidence type="ECO:0000256" key="6">
    <source>
        <dbReference type="ARBA" id="ARBA00023136"/>
    </source>
</evidence>
<keyword evidence="16" id="KW-0732">Signal</keyword>
<dbReference type="PANTHER" id="PTHR16631:SF17">
    <property type="entry name" value="GLUCAN ENDO-1,3-BETA-GLUCOSIDASE BTGC"/>
    <property type="match status" value="1"/>
</dbReference>
<evidence type="ECO:0000256" key="12">
    <source>
        <dbReference type="ARBA" id="ARBA00042373"/>
    </source>
</evidence>
<dbReference type="GeneID" id="19948765"/>
<keyword evidence="5" id="KW-0378">Hydrolase</keyword>
<keyword evidence="4" id="KW-1003">Cell membrane</keyword>
<comment type="catalytic activity">
    <reaction evidence="1">
        <text>Hydrolysis of (1-&gt;3)-beta-D-glucosidic linkages in (1-&gt;3)-beta-D-glucans.</text>
        <dbReference type="EC" id="3.2.1.39"/>
    </reaction>
</comment>
<dbReference type="Proteomes" id="UP000030762">
    <property type="component" value="Unassembled WGS sequence"/>
</dbReference>
<dbReference type="InterPro" id="IPR050732">
    <property type="entry name" value="Beta-glucan_modifiers"/>
</dbReference>
<keyword evidence="6 15" id="KW-0472">Membrane</keyword>
<evidence type="ECO:0000256" key="2">
    <source>
        <dbReference type="ARBA" id="ARBA00004236"/>
    </source>
</evidence>
<evidence type="ECO:0000313" key="17">
    <source>
        <dbReference type="EMBL" id="EQC34266.1"/>
    </source>
</evidence>
<feature type="signal peptide" evidence="16">
    <location>
        <begin position="1"/>
        <end position="17"/>
    </location>
</feature>
<keyword evidence="7" id="KW-0325">Glycoprotein</keyword>
<dbReference type="SUPFAM" id="SSF51445">
    <property type="entry name" value="(Trans)glycosidases"/>
    <property type="match status" value="1"/>
</dbReference>
<evidence type="ECO:0000256" key="7">
    <source>
        <dbReference type="ARBA" id="ARBA00023180"/>
    </source>
</evidence>
<dbReference type="GO" id="GO:0000272">
    <property type="term" value="P:polysaccharide catabolic process"/>
    <property type="evidence" value="ECO:0007669"/>
    <property type="project" value="UniProtKB-KW"/>
</dbReference>
<dbReference type="EC" id="3.2.1.39" evidence="3"/>
<dbReference type="OMA" id="RIHKDLH"/>
<sequence length="348" mass="36823">MRLEALAFLLWWHVADAVWGVAYSFPSGDLDRIHKDLHQIQTAFASLRTNQVVVNTFDGPRNVLALAAAHNLSVTLSLPIHKRPLYNASIEEAIRGASAHPGTLRALYLGQHPGLSKVPWRALFADARRRLDAAGLASVSVGVLQSDTALLANASDVADVDVLGAIVQPFLSGACVDAEAGAMAFRERANALRAEFGAKVDMTVTGWPASSGALAHGCAAFSVASASAYYMSIQAWHRANSSESAVYYEAFTDASSFDFGLTTSSGHWKFEVAGPLPSETPSPITDLPPSPSPSPTSDSGSTSPVWIVCIGLVLVLALYAVLVTLAGRRKGQRHLFDTSAGIAIASLR</sequence>
<dbReference type="OrthoDB" id="10355454at2759"/>
<feature type="region of interest" description="Disordered" evidence="14">
    <location>
        <begin position="277"/>
        <end position="300"/>
    </location>
</feature>
<dbReference type="AlphaFoldDB" id="T0QHN4"/>
<name>T0QHN4_SAPDV</name>
<dbReference type="InterPro" id="IPR017853">
    <property type="entry name" value="GH"/>
</dbReference>
<dbReference type="PANTHER" id="PTHR16631">
    <property type="entry name" value="GLUCAN 1,3-BETA-GLUCOSIDASE"/>
    <property type="match status" value="1"/>
</dbReference>
<evidence type="ECO:0000256" key="1">
    <source>
        <dbReference type="ARBA" id="ARBA00000382"/>
    </source>
</evidence>
<dbReference type="GO" id="GO:0071555">
    <property type="term" value="P:cell wall organization"/>
    <property type="evidence" value="ECO:0007669"/>
    <property type="project" value="UniProtKB-KW"/>
</dbReference>
<evidence type="ECO:0000256" key="8">
    <source>
        <dbReference type="ARBA" id="ARBA00023277"/>
    </source>
</evidence>
<organism evidence="17 18">
    <name type="scientific">Saprolegnia diclina (strain VS20)</name>
    <dbReference type="NCBI Taxonomy" id="1156394"/>
    <lineage>
        <taxon>Eukaryota</taxon>
        <taxon>Sar</taxon>
        <taxon>Stramenopiles</taxon>
        <taxon>Oomycota</taxon>
        <taxon>Saprolegniomycetes</taxon>
        <taxon>Saprolegniales</taxon>
        <taxon>Saprolegniaceae</taxon>
        <taxon>Saprolegnia</taxon>
    </lineage>
</organism>
<evidence type="ECO:0000256" key="14">
    <source>
        <dbReference type="SAM" id="MobiDB-lite"/>
    </source>
</evidence>
<evidence type="ECO:0000256" key="16">
    <source>
        <dbReference type="SAM" id="SignalP"/>
    </source>
</evidence>
<gene>
    <name evidence="17" type="ORF">SDRG_08038</name>
</gene>
<dbReference type="EMBL" id="JH767155">
    <property type="protein sequence ID" value="EQC34266.1"/>
    <property type="molecule type" value="Genomic_DNA"/>
</dbReference>
<accession>T0QHN4</accession>
<evidence type="ECO:0000256" key="5">
    <source>
        <dbReference type="ARBA" id="ARBA00022801"/>
    </source>
</evidence>
<comment type="function">
    <text evidence="11">Glucanases play a role in cell expansion during growth, in cell-cell fusion during mating, and in spore release during sporulation. This enzyme may be involved in beta-glucan degradation. Active on laminarin and lichenan.</text>
</comment>
<keyword evidence="15" id="KW-0812">Transmembrane</keyword>
<feature type="chain" id="PRO_5004569697" description="glucan endo-1,3-beta-D-glucosidase" evidence="16">
    <location>
        <begin position="18"/>
        <end position="348"/>
    </location>
</feature>
<evidence type="ECO:0000313" key="18">
    <source>
        <dbReference type="Proteomes" id="UP000030762"/>
    </source>
</evidence>